<dbReference type="PANTHER" id="PTHR43610">
    <property type="entry name" value="BLL6696 PROTEIN"/>
    <property type="match status" value="1"/>
</dbReference>
<dbReference type="PANTHER" id="PTHR43610:SF1">
    <property type="entry name" value="N-ACETYLTRANSFERASE DOMAIN-CONTAINING PROTEIN"/>
    <property type="match status" value="1"/>
</dbReference>
<dbReference type="RefSeq" id="WP_243307154.1">
    <property type="nucleotide sequence ID" value="NZ_JALGBI010000001.1"/>
</dbReference>
<dbReference type="Proteomes" id="UP001139447">
    <property type="component" value="Unassembled WGS sequence"/>
</dbReference>
<comment type="caution">
    <text evidence="2">The sequence shown here is derived from an EMBL/GenBank/DDBJ whole genome shotgun (WGS) entry which is preliminary data.</text>
</comment>
<sequence>MTQLLGPRIQLRLLDEADGPSLLAAAFDGELWSLPFTIVPSHETIDDYIRIALSGHAAGTGIPFVIELISTGKIIGSTRFWNADISARTIEISHTWLAFSYQRTFVNTEVKYLMLQFAFEQLACIRVQFRVDETNSKSRTAVLRLGAKEEGLIRHERVMPDGRKRNALLYSIVDDEWPAIKSHLRHRLML</sequence>
<name>A0A9X2AQF0_9BURK</name>
<keyword evidence="3" id="KW-1185">Reference proteome</keyword>
<dbReference type="SUPFAM" id="SSF55729">
    <property type="entry name" value="Acyl-CoA N-acyltransferases (Nat)"/>
    <property type="match status" value="1"/>
</dbReference>
<reference evidence="2" key="1">
    <citation type="submission" date="2022-03" db="EMBL/GenBank/DDBJ databases">
        <authorList>
            <person name="Woo C.Y."/>
        </authorList>
    </citation>
    <scope>NUCLEOTIDE SEQUENCE</scope>
    <source>
        <strain evidence="2">CYS-02</strain>
    </source>
</reference>
<evidence type="ECO:0000313" key="2">
    <source>
        <dbReference type="EMBL" id="MCJ0764497.1"/>
    </source>
</evidence>
<dbReference type="EMBL" id="JALGBI010000001">
    <property type="protein sequence ID" value="MCJ0764497.1"/>
    <property type="molecule type" value="Genomic_DNA"/>
</dbReference>
<protein>
    <submittedName>
        <fullName evidence="2">GNAT family N-acetyltransferase</fullName>
    </submittedName>
</protein>
<organism evidence="2 3">
    <name type="scientific">Variovorax terrae</name>
    <dbReference type="NCBI Taxonomy" id="2923278"/>
    <lineage>
        <taxon>Bacteria</taxon>
        <taxon>Pseudomonadati</taxon>
        <taxon>Pseudomonadota</taxon>
        <taxon>Betaproteobacteria</taxon>
        <taxon>Burkholderiales</taxon>
        <taxon>Comamonadaceae</taxon>
        <taxon>Variovorax</taxon>
    </lineage>
</organism>
<evidence type="ECO:0000313" key="3">
    <source>
        <dbReference type="Proteomes" id="UP001139447"/>
    </source>
</evidence>
<evidence type="ECO:0000259" key="1">
    <source>
        <dbReference type="PROSITE" id="PS51186"/>
    </source>
</evidence>
<accession>A0A9X2AQF0</accession>
<dbReference type="PROSITE" id="PS51186">
    <property type="entry name" value="GNAT"/>
    <property type="match status" value="1"/>
</dbReference>
<dbReference type="AlphaFoldDB" id="A0A9X2AQF0"/>
<proteinExistence type="predicted"/>
<dbReference type="InterPro" id="IPR000182">
    <property type="entry name" value="GNAT_dom"/>
</dbReference>
<feature type="domain" description="N-acetyltransferase" evidence="1">
    <location>
        <begin position="9"/>
        <end position="175"/>
    </location>
</feature>
<dbReference type="InterPro" id="IPR016181">
    <property type="entry name" value="Acyl_CoA_acyltransferase"/>
</dbReference>
<dbReference type="GO" id="GO:0016747">
    <property type="term" value="F:acyltransferase activity, transferring groups other than amino-acyl groups"/>
    <property type="evidence" value="ECO:0007669"/>
    <property type="project" value="InterPro"/>
</dbReference>
<gene>
    <name evidence="2" type="ORF">MMF98_14865</name>
</gene>
<dbReference type="Pfam" id="PF13302">
    <property type="entry name" value="Acetyltransf_3"/>
    <property type="match status" value="1"/>
</dbReference>
<dbReference type="Gene3D" id="3.40.630.30">
    <property type="match status" value="1"/>
</dbReference>